<evidence type="ECO:0000313" key="1">
    <source>
        <dbReference type="EMBL" id="MCQ5152224.1"/>
    </source>
</evidence>
<dbReference type="Proteomes" id="UP001206236">
    <property type="component" value="Unassembled WGS sequence"/>
</dbReference>
<sequence>MPDIRLSSDLMSKVDKIAAEKEMSRNKLVNKIIEKYVEASDSFVSDILPDVVRSIVKDEIKKLDDTSTEVIKDMYVTIIKLRKITETLETFMLPEYNEVDYDTLKTNELLTLIELSEKQKKR</sequence>
<evidence type="ECO:0000313" key="2">
    <source>
        <dbReference type="Proteomes" id="UP001206236"/>
    </source>
</evidence>
<dbReference type="RefSeq" id="WP_022288322.1">
    <property type="nucleotide sequence ID" value="NZ_JADMNX010000001.1"/>
</dbReference>
<dbReference type="EMBL" id="JANGCN010000004">
    <property type="protein sequence ID" value="MCQ5152224.1"/>
    <property type="molecule type" value="Genomic_DNA"/>
</dbReference>
<reference evidence="1" key="1">
    <citation type="submission" date="2022-06" db="EMBL/GenBank/DDBJ databases">
        <title>Isolation of gut microbiota from human fecal samples.</title>
        <authorList>
            <person name="Pamer E.G."/>
            <person name="Barat B."/>
            <person name="Waligurski E."/>
            <person name="Medina S."/>
            <person name="Paddock L."/>
            <person name="Mostad J."/>
        </authorList>
    </citation>
    <scope>NUCLEOTIDE SEQUENCE</scope>
    <source>
        <strain evidence="1">DFI.5.57</strain>
    </source>
</reference>
<organism evidence="1 2">
    <name type="scientific">Ruminococcus bicirculans</name>
    <name type="common">ex Wegman et al. 2014</name>
    <dbReference type="NCBI Taxonomy" id="1160721"/>
    <lineage>
        <taxon>Bacteria</taxon>
        <taxon>Bacillati</taxon>
        <taxon>Bacillota</taxon>
        <taxon>Clostridia</taxon>
        <taxon>Eubacteriales</taxon>
        <taxon>Oscillospiraceae</taxon>
        <taxon>Ruminococcus</taxon>
    </lineage>
</organism>
<accession>A0AAW5KFD5</accession>
<dbReference type="AlphaFoldDB" id="A0AAW5KFD5"/>
<name>A0AAW5KFD5_9FIRM</name>
<protein>
    <recommendedName>
        <fullName evidence="3">Ribbon-helix-helix protein CopG domain-containing protein</fullName>
    </recommendedName>
</protein>
<comment type="caution">
    <text evidence="1">The sequence shown here is derived from an EMBL/GenBank/DDBJ whole genome shotgun (WGS) entry which is preliminary data.</text>
</comment>
<proteinExistence type="predicted"/>
<gene>
    <name evidence="1" type="ORF">NE632_02800</name>
</gene>
<evidence type="ECO:0008006" key="3">
    <source>
        <dbReference type="Google" id="ProtNLM"/>
    </source>
</evidence>